<accession>A0ABT6SXA8</accession>
<evidence type="ECO:0008006" key="5">
    <source>
        <dbReference type="Google" id="ProtNLM"/>
    </source>
</evidence>
<feature type="transmembrane region" description="Helical" evidence="2">
    <location>
        <begin position="517"/>
        <end position="534"/>
    </location>
</feature>
<feature type="transmembrane region" description="Helical" evidence="2">
    <location>
        <begin position="433"/>
        <end position="455"/>
    </location>
</feature>
<feature type="transmembrane region" description="Helical" evidence="2">
    <location>
        <begin position="163"/>
        <end position="185"/>
    </location>
</feature>
<feature type="transmembrane region" description="Helical" evidence="2">
    <location>
        <begin position="541"/>
        <end position="562"/>
    </location>
</feature>
<feature type="transmembrane region" description="Helical" evidence="2">
    <location>
        <begin position="743"/>
        <end position="766"/>
    </location>
</feature>
<evidence type="ECO:0000256" key="1">
    <source>
        <dbReference type="SAM" id="MobiDB-lite"/>
    </source>
</evidence>
<protein>
    <recommendedName>
        <fullName evidence="5">Integral membrane protein</fullName>
    </recommendedName>
</protein>
<proteinExistence type="predicted"/>
<name>A0ABT6SXA8_9ACTN</name>
<feature type="transmembrane region" description="Helical" evidence="2">
    <location>
        <begin position="695"/>
        <end position="712"/>
    </location>
</feature>
<feature type="transmembrane region" description="Helical" evidence="2">
    <location>
        <begin position="328"/>
        <end position="346"/>
    </location>
</feature>
<keyword evidence="2" id="KW-1133">Transmembrane helix</keyword>
<dbReference type="Proteomes" id="UP001237105">
    <property type="component" value="Unassembled WGS sequence"/>
</dbReference>
<feature type="transmembrane region" description="Helical" evidence="2">
    <location>
        <begin position="718"/>
        <end position="736"/>
    </location>
</feature>
<feature type="transmembrane region" description="Helical" evidence="2">
    <location>
        <begin position="78"/>
        <end position="99"/>
    </location>
</feature>
<evidence type="ECO:0000256" key="2">
    <source>
        <dbReference type="SAM" id="Phobius"/>
    </source>
</evidence>
<feature type="transmembrane region" description="Helical" evidence="2">
    <location>
        <begin position="105"/>
        <end position="126"/>
    </location>
</feature>
<dbReference type="InterPro" id="IPR058062">
    <property type="entry name" value="SCO7613_C"/>
</dbReference>
<feature type="compositionally biased region" description="Pro residues" evidence="1">
    <location>
        <begin position="44"/>
        <end position="64"/>
    </location>
</feature>
<feature type="transmembrane region" description="Helical" evidence="2">
    <location>
        <begin position="192"/>
        <end position="210"/>
    </location>
</feature>
<reference evidence="3 4" key="1">
    <citation type="submission" date="2023-05" db="EMBL/GenBank/DDBJ databases">
        <title>Draft genome sequence of Streptomyces sp. B-S-A12 isolated from a cave soil in Thailand.</title>
        <authorList>
            <person name="Chamroensaksri N."/>
            <person name="Muangham S."/>
        </authorList>
    </citation>
    <scope>NUCLEOTIDE SEQUENCE [LARGE SCALE GENOMIC DNA]</scope>
    <source>
        <strain evidence="3 4">B-S-A12</strain>
    </source>
</reference>
<feature type="transmembrane region" description="Helical" evidence="2">
    <location>
        <begin position="490"/>
        <end position="511"/>
    </location>
</feature>
<sequence>MSTFPPPAEELRVLDHELAQLDARRTQLLARRAWLVSVLAEQRPPTPVRSAGPPPASGPPPAWGPRPRAESSPPSVQNVLLVLGGLLLTVAALAFTLVSWGHMGIGGRSAVLGAVTLAALGVPVPLQRRGLTATAEAVAALGLVLTVLDVYALHRVAVPDADGAAYTAIASAVLAAVWAAYGTALPRLHTPLPAAVVAAQLPLFLGALAADAGAHTLTVALLATVAADTVLALRVKRMSVRGTAGGGAALLGLIALTTATGLSWTAADPAEAARAGALLLAAAAIALGAALRTPHAPLSTACAAVAGLATVLATGGVLRTAVPDTWTVPAHLLCGIALLTVVRTGLPLPVRRGLAGAAAVPVGVALLWTLPNLLLSVAGLARWADRTWAGTPRLAHLDAPVTAGPAVPVTLLALAATAWTAHRLIRADEPRRAWSATAACAAPVLLWSALTALPLSLQLPYAAALGTHTALALASLYGATALARAARPHLAWVLLGCGLTSAAGAALLSLATQPATFVVLTVLLAGCAVAAALHTDGARRAVLACAATLWATALTVAAPAALDLPPHRTALVVLAVPVATTLLAARLRTLRVAVPLEIAGAAAAGLAIALSVGHAPSLALTLALTGVIAAATALRPDRRPVSYAAGALFAAACWVRLAAWDVTAPEAYTLPVTALALAVGFLHSRRDREASSWTTYGPGLAATLLPSLIAAWSDPHWLRPLLLGLAALALTLVGAHHRLQAPLALGGTVLALVATHELAPYVVQVVGALPRWLPPALAGLLLLGVGATYEQRLRDARRLRDALGRMH</sequence>
<keyword evidence="4" id="KW-1185">Reference proteome</keyword>
<keyword evidence="2" id="KW-0472">Membrane</keyword>
<dbReference type="EMBL" id="JASCIS010000015">
    <property type="protein sequence ID" value="MDI3420243.1"/>
    <property type="molecule type" value="Genomic_DNA"/>
</dbReference>
<dbReference type="NCBIfam" id="NF047321">
    <property type="entry name" value="SCO7613_CTERM"/>
    <property type="match status" value="1"/>
</dbReference>
<feature type="transmembrane region" description="Helical" evidence="2">
    <location>
        <begin position="666"/>
        <end position="683"/>
    </location>
</feature>
<feature type="transmembrane region" description="Helical" evidence="2">
    <location>
        <begin position="216"/>
        <end position="235"/>
    </location>
</feature>
<gene>
    <name evidence="3" type="ORF">QIT00_17020</name>
</gene>
<feature type="region of interest" description="Disordered" evidence="1">
    <location>
        <begin position="44"/>
        <end position="71"/>
    </location>
</feature>
<evidence type="ECO:0000313" key="3">
    <source>
        <dbReference type="EMBL" id="MDI3420243.1"/>
    </source>
</evidence>
<feature type="transmembrane region" description="Helical" evidence="2">
    <location>
        <begin position="298"/>
        <end position="322"/>
    </location>
</feature>
<feature type="transmembrane region" description="Helical" evidence="2">
    <location>
        <begin position="247"/>
        <end position="266"/>
    </location>
</feature>
<feature type="transmembrane region" description="Helical" evidence="2">
    <location>
        <begin position="358"/>
        <end position="381"/>
    </location>
</feature>
<feature type="transmembrane region" description="Helical" evidence="2">
    <location>
        <begin position="272"/>
        <end position="291"/>
    </location>
</feature>
<feature type="transmembrane region" description="Helical" evidence="2">
    <location>
        <begin position="461"/>
        <end position="483"/>
    </location>
</feature>
<dbReference type="RefSeq" id="WP_282536127.1">
    <property type="nucleotide sequence ID" value="NZ_JASCIS010000015.1"/>
</dbReference>
<feature type="transmembrane region" description="Helical" evidence="2">
    <location>
        <begin position="618"/>
        <end position="634"/>
    </location>
</feature>
<feature type="transmembrane region" description="Helical" evidence="2">
    <location>
        <begin position="401"/>
        <end position="421"/>
    </location>
</feature>
<feature type="transmembrane region" description="Helical" evidence="2">
    <location>
        <begin position="568"/>
        <end position="585"/>
    </location>
</feature>
<feature type="transmembrane region" description="Helical" evidence="2">
    <location>
        <begin position="138"/>
        <end position="157"/>
    </location>
</feature>
<feature type="transmembrane region" description="Helical" evidence="2">
    <location>
        <begin position="772"/>
        <end position="789"/>
    </location>
</feature>
<keyword evidence="2" id="KW-0812">Transmembrane</keyword>
<organism evidence="3 4">
    <name type="scientific">Streptomyces luteolus</name>
    <dbReference type="NCBI Taxonomy" id="3043615"/>
    <lineage>
        <taxon>Bacteria</taxon>
        <taxon>Bacillati</taxon>
        <taxon>Actinomycetota</taxon>
        <taxon>Actinomycetes</taxon>
        <taxon>Kitasatosporales</taxon>
        <taxon>Streptomycetaceae</taxon>
        <taxon>Streptomyces</taxon>
    </lineage>
</organism>
<feature type="transmembrane region" description="Helical" evidence="2">
    <location>
        <begin position="592"/>
        <end position="612"/>
    </location>
</feature>
<comment type="caution">
    <text evidence="3">The sequence shown here is derived from an EMBL/GenBank/DDBJ whole genome shotgun (WGS) entry which is preliminary data.</text>
</comment>
<feature type="transmembrane region" description="Helical" evidence="2">
    <location>
        <begin position="641"/>
        <end position="660"/>
    </location>
</feature>
<evidence type="ECO:0000313" key="4">
    <source>
        <dbReference type="Proteomes" id="UP001237105"/>
    </source>
</evidence>